<proteinExistence type="predicted"/>
<keyword evidence="3" id="KW-1185">Reference proteome</keyword>
<evidence type="ECO:0000256" key="1">
    <source>
        <dbReference type="SAM" id="SignalP"/>
    </source>
</evidence>
<accession>A0A7J7K412</accession>
<dbReference type="SUPFAM" id="SSF50998">
    <property type="entry name" value="Quinoprotein alcohol dehydrogenase-like"/>
    <property type="match status" value="1"/>
</dbReference>
<evidence type="ECO:0000313" key="2">
    <source>
        <dbReference type="EMBL" id="KAF6032957.1"/>
    </source>
</evidence>
<reference evidence="2" key="1">
    <citation type="submission" date="2020-06" db="EMBL/GenBank/DDBJ databases">
        <title>Draft genome of Bugula neritina, a colonial animal packing powerful symbionts and potential medicines.</title>
        <authorList>
            <person name="Rayko M."/>
        </authorList>
    </citation>
    <scope>NUCLEOTIDE SEQUENCE [LARGE SCALE GENOMIC DNA]</scope>
    <source>
        <strain evidence="2">Kwan_BN1</strain>
    </source>
</reference>
<dbReference type="Gene3D" id="2.130.10.10">
    <property type="entry name" value="YVTN repeat-like/Quinoprotein amine dehydrogenase"/>
    <property type="match status" value="1"/>
</dbReference>
<feature type="signal peptide" evidence="1">
    <location>
        <begin position="1"/>
        <end position="29"/>
    </location>
</feature>
<dbReference type="InterPro" id="IPR011047">
    <property type="entry name" value="Quinoprotein_ADH-like_sf"/>
</dbReference>
<dbReference type="InterPro" id="IPR015943">
    <property type="entry name" value="WD40/YVTN_repeat-like_dom_sf"/>
</dbReference>
<gene>
    <name evidence="2" type="ORF">EB796_008753</name>
</gene>
<dbReference type="Proteomes" id="UP000593567">
    <property type="component" value="Unassembled WGS sequence"/>
</dbReference>
<name>A0A7J7K412_BUGNE</name>
<comment type="caution">
    <text evidence="2">The sequence shown here is derived from an EMBL/GenBank/DDBJ whole genome shotgun (WGS) entry which is preliminary data.</text>
</comment>
<protein>
    <recommendedName>
        <fullName evidence="4">Bulb-type lectin domain-containing protein</fullName>
    </recommendedName>
</protein>
<evidence type="ECO:0008006" key="4">
    <source>
        <dbReference type="Google" id="ProtNLM"/>
    </source>
</evidence>
<evidence type="ECO:0000313" key="3">
    <source>
        <dbReference type="Proteomes" id="UP000593567"/>
    </source>
</evidence>
<sequence>MISFRRTSKTFYYMWLVLLSTQLLKHLVAEQDDRGALIQHKACNLGHRDLMLVSLMNGEVTALNLFDGTVLWQISTGQKLFCSSLSTLEVLYNGIPTRLVPSLDGSLFRFHNEHFEPLPFSAETLLSSSFKLPGDSTMVGSKELRTVGLDPACGQLFYRCDKDGCDRREQNLQEKDVLVIKHMTHTVRAVSARDGAEKWNFSVGHHELGFSEKMDSVYTSDGKEQCDSSFCQTNLPTLKFFYI</sequence>
<keyword evidence="1" id="KW-0732">Signal</keyword>
<organism evidence="2 3">
    <name type="scientific">Bugula neritina</name>
    <name type="common">Brown bryozoan</name>
    <name type="synonym">Sertularia neritina</name>
    <dbReference type="NCBI Taxonomy" id="10212"/>
    <lineage>
        <taxon>Eukaryota</taxon>
        <taxon>Metazoa</taxon>
        <taxon>Spiralia</taxon>
        <taxon>Lophotrochozoa</taxon>
        <taxon>Bryozoa</taxon>
        <taxon>Gymnolaemata</taxon>
        <taxon>Cheilostomatida</taxon>
        <taxon>Flustrina</taxon>
        <taxon>Buguloidea</taxon>
        <taxon>Bugulidae</taxon>
        <taxon>Bugula</taxon>
    </lineage>
</organism>
<dbReference type="AlphaFoldDB" id="A0A7J7K412"/>
<dbReference type="EMBL" id="VXIV02001465">
    <property type="protein sequence ID" value="KAF6032957.1"/>
    <property type="molecule type" value="Genomic_DNA"/>
</dbReference>
<dbReference type="OrthoDB" id="341578at2759"/>
<feature type="chain" id="PRO_5029658247" description="Bulb-type lectin domain-containing protein" evidence="1">
    <location>
        <begin position="30"/>
        <end position="243"/>
    </location>
</feature>